<dbReference type="EMBL" id="MPTC01000062">
    <property type="protein sequence ID" value="OMD34266.1"/>
    <property type="molecule type" value="Genomic_DNA"/>
</dbReference>
<reference evidence="1 2" key="1">
    <citation type="submission" date="2016-10" db="EMBL/GenBank/DDBJ databases">
        <title>Paenibacillus species isolates.</title>
        <authorList>
            <person name="Beno S.M."/>
        </authorList>
    </citation>
    <scope>NUCLEOTIDE SEQUENCE [LARGE SCALE GENOMIC DNA]</scope>
    <source>
        <strain evidence="1 2">FSL H7-0710</strain>
    </source>
</reference>
<dbReference type="AlphaFoldDB" id="A0A1R0XGV4"/>
<evidence type="ECO:0000313" key="1">
    <source>
        <dbReference type="EMBL" id="OMD34266.1"/>
    </source>
</evidence>
<dbReference type="RefSeq" id="WP_076121928.1">
    <property type="nucleotide sequence ID" value="NZ_MPTC01000062.1"/>
</dbReference>
<name>A0A1R0XGV4_9BACL</name>
<organism evidence="1 2">
    <name type="scientific">Paenibacillus odorifer</name>
    <dbReference type="NCBI Taxonomy" id="189426"/>
    <lineage>
        <taxon>Bacteria</taxon>
        <taxon>Bacillati</taxon>
        <taxon>Bacillota</taxon>
        <taxon>Bacilli</taxon>
        <taxon>Bacillales</taxon>
        <taxon>Paenibacillaceae</taxon>
        <taxon>Paenibacillus</taxon>
    </lineage>
</organism>
<dbReference type="Proteomes" id="UP000187439">
    <property type="component" value="Unassembled WGS sequence"/>
</dbReference>
<comment type="caution">
    <text evidence="1">The sequence shown here is derived from an EMBL/GenBank/DDBJ whole genome shotgun (WGS) entry which is preliminary data.</text>
</comment>
<sequence length="365" mass="42672">MNTFYSQLGRVLEERTPFHQDGYYLLYDANRAKFSPTKPNHIEIVTAESFVNTLVKNSKAVISSFASGPDNNDVYVFNLQADEFYNINIYLNTLEGFQRALERNPKDRDERSINWLKYNQGDFRYHLWLEDDKIVNYFTQLADLTTYPEEDFLFNTEDQPIIAFEAGIIKMGYYLLTLKAMQRLITEGELQSLNTTEDFIAFASTGNNDLDYSIVMPKTIEPALFAKIFPFDHAKDLQFRELMLQNQHFSVTEYLDYWTDAVLSSYSDTIPYIYGKSDLEVFIQMEYLGNALAQECIQRLNPLIDLEIIEIENYYFIYYYIEALHFAGPLTKQQLDDCKQLANRMNERGEDLEDALRLINAVINL</sequence>
<protein>
    <recommendedName>
        <fullName evidence="3">DUF4303 domain-containing protein</fullName>
    </recommendedName>
</protein>
<gene>
    <name evidence="1" type="ORF">BSK52_29360</name>
</gene>
<proteinExistence type="predicted"/>
<evidence type="ECO:0000313" key="2">
    <source>
        <dbReference type="Proteomes" id="UP000187439"/>
    </source>
</evidence>
<evidence type="ECO:0008006" key="3">
    <source>
        <dbReference type="Google" id="ProtNLM"/>
    </source>
</evidence>
<accession>A0A1R0XGV4</accession>